<feature type="domain" description="Core-binding (CB)" evidence="12">
    <location>
        <begin position="324"/>
        <end position="423"/>
    </location>
</feature>
<reference evidence="13 14" key="1">
    <citation type="submission" date="2017-05" db="EMBL/GenBank/DDBJ databases">
        <authorList>
            <person name="Varghese N."/>
            <person name="Submissions S."/>
        </authorList>
    </citation>
    <scope>NUCLEOTIDE SEQUENCE [LARGE SCALE GENOMIC DNA]</scope>
    <source>
        <strain evidence="13 14">DSM 26001</strain>
    </source>
</reference>
<evidence type="ECO:0000256" key="10">
    <source>
        <dbReference type="SAM" id="MobiDB-lite"/>
    </source>
</evidence>
<keyword evidence="6 9" id="KW-0238">DNA-binding</keyword>
<proteinExistence type="predicted"/>
<evidence type="ECO:0000313" key="13">
    <source>
        <dbReference type="EMBL" id="SMP79661.1"/>
    </source>
</evidence>
<protein>
    <submittedName>
        <fullName evidence="13">Site-specific recombinase XerD</fullName>
    </submittedName>
</protein>
<evidence type="ECO:0000256" key="5">
    <source>
        <dbReference type="ARBA" id="ARBA00022908"/>
    </source>
</evidence>
<dbReference type="InterPro" id="IPR010998">
    <property type="entry name" value="Integrase_recombinase_N"/>
</dbReference>
<comment type="caution">
    <text evidence="13">The sequence shown here is derived from an EMBL/GenBank/DDBJ whole genome shotgun (WGS) entry which is preliminary data.</text>
</comment>
<dbReference type="InterPro" id="IPR022169">
    <property type="entry name" value="DUF3701"/>
</dbReference>
<accession>A0ABY1QVA3</accession>
<evidence type="ECO:0000256" key="4">
    <source>
        <dbReference type="ARBA" id="ARBA00022829"/>
    </source>
</evidence>
<evidence type="ECO:0000256" key="7">
    <source>
        <dbReference type="ARBA" id="ARBA00023172"/>
    </source>
</evidence>
<dbReference type="InterPro" id="IPR050090">
    <property type="entry name" value="Tyrosine_recombinase_XerCD"/>
</dbReference>
<dbReference type="Proteomes" id="UP001158049">
    <property type="component" value="Unassembled WGS sequence"/>
</dbReference>
<evidence type="ECO:0000259" key="11">
    <source>
        <dbReference type="PROSITE" id="PS51898"/>
    </source>
</evidence>
<keyword evidence="8" id="KW-0131">Cell cycle</keyword>
<feature type="domain" description="Tyr recombinase" evidence="11">
    <location>
        <begin position="453"/>
        <end position="677"/>
    </location>
</feature>
<dbReference type="SUPFAM" id="SSF56349">
    <property type="entry name" value="DNA breaking-rejoining enzymes"/>
    <property type="match status" value="1"/>
</dbReference>
<keyword evidence="3" id="KW-0132">Cell division</keyword>
<dbReference type="PANTHER" id="PTHR30349:SF77">
    <property type="entry name" value="TYROSINE RECOMBINASE XERC"/>
    <property type="match status" value="1"/>
</dbReference>
<dbReference type="InterPro" id="IPR044068">
    <property type="entry name" value="CB"/>
</dbReference>
<dbReference type="CDD" id="cd00397">
    <property type="entry name" value="DNA_BRE_C"/>
    <property type="match status" value="1"/>
</dbReference>
<dbReference type="Pfam" id="PF12482">
    <property type="entry name" value="DUF3701"/>
    <property type="match status" value="1"/>
</dbReference>
<keyword evidence="5" id="KW-0229">DNA integration</keyword>
<evidence type="ECO:0000313" key="14">
    <source>
        <dbReference type="Proteomes" id="UP001158049"/>
    </source>
</evidence>
<evidence type="ECO:0000256" key="6">
    <source>
        <dbReference type="ARBA" id="ARBA00023125"/>
    </source>
</evidence>
<organism evidence="13 14">
    <name type="scientific">Noviherbaspirillum suwonense</name>
    <dbReference type="NCBI Taxonomy" id="1224511"/>
    <lineage>
        <taxon>Bacteria</taxon>
        <taxon>Pseudomonadati</taxon>
        <taxon>Pseudomonadota</taxon>
        <taxon>Betaproteobacteria</taxon>
        <taxon>Burkholderiales</taxon>
        <taxon>Oxalobacteraceae</taxon>
        <taxon>Noviherbaspirillum</taxon>
    </lineage>
</organism>
<evidence type="ECO:0000256" key="3">
    <source>
        <dbReference type="ARBA" id="ARBA00022618"/>
    </source>
</evidence>
<name>A0ABY1QVA3_9BURK</name>
<gene>
    <name evidence="13" type="ORF">SAMN06295970_13228</name>
</gene>
<dbReference type="Gene3D" id="1.10.150.130">
    <property type="match status" value="1"/>
</dbReference>
<evidence type="ECO:0000256" key="1">
    <source>
        <dbReference type="ARBA" id="ARBA00004496"/>
    </source>
</evidence>
<dbReference type="InterPro" id="IPR011010">
    <property type="entry name" value="DNA_brk_join_enz"/>
</dbReference>
<feature type="region of interest" description="Disordered" evidence="10">
    <location>
        <begin position="308"/>
        <end position="329"/>
    </location>
</feature>
<dbReference type="InterPro" id="IPR013762">
    <property type="entry name" value="Integrase-like_cat_sf"/>
</dbReference>
<keyword evidence="4" id="KW-0159">Chromosome partition</keyword>
<keyword evidence="14" id="KW-1185">Reference proteome</keyword>
<evidence type="ECO:0000259" key="12">
    <source>
        <dbReference type="PROSITE" id="PS51900"/>
    </source>
</evidence>
<dbReference type="PROSITE" id="PS51898">
    <property type="entry name" value="TYR_RECOMBINASE"/>
    <property type="match status" value="1"/>
</dbReference>
<sequence length="690" mass="76949">MPLHPLPTAIAPPRLPIDTTRKLHIGHFAFMRALIQGADSKAAWERYLQIEGAHSDARIVRKTILWVRDAFAAAAKREHKFGTARLVVADLSSFDDRTATQPSLDAFVADRSLEEFSESEQIEAYLAEYPGNAAQQKRRAKLISRQLEALKWLESLAAQPPGAGDPVASWLNPDQARRLQAAGLWTLRALITHINGIGQRWYASIAAVGPIKARRIEEWLRHHEASIGLTLGSHVLVAPSKVGRDLLAHVVPRQTAIVPIDKLIIPGALDGAMGRYRAPRERCMIRADNDYEAVLLWIKTRQGIAPEKKQALRQRRGTAPGGTEGPHDWLQTLSHTQRSYLKEAERFMLWAIVQHKKPLSSLALEDCQAYQAFLADPSPRDLWCAPRGRDKWSTLWRPFEGPLSRSAQAHAVRVLKSLYKFLVDQCYLVGNPWNGVTVPKPTRVAVSRGRSFTQAQWAFIERQAAQLSDRSADRRLRFALRLYYSTGIRLIEGVQARVDDLRWVQYPDPASDDVISGWELRVTGKGDKERIVQVPQEVVDELAKYLASRGLDPNPEAPSNRGTYLLGHATDVATRAPWSPRAQMAVDPKAGISHGIVYAAIKKFFKGCAEQLAPIDPIGAERLATGSTHWLRHTHGTHAVAAGMPLDLLQQNMGHASLDTTTGYTTSEERRRMKAAQAAWKRMPLGSVRS</sequence>
<dbReference type="EMBL" id="FXUL01000032">
    <property type="protein sequence ID" value="SMP79661.1"/>
    <property type="molecule type" value="Genomic_DNA"/>
</dbReference>
<keyword evidence="7" id="KW-0233">DNA recombination</keyword>
<evidence type="ECO:0000256" key="2">
    <source>
        <dbReference type="ARBA" id="ARBA00022490"/>
    </source>
</evidence>
<dbReference type="InterPro" id="IPR002104">
    <property type="entry name" value="Integrase_catalytic"/>
</dbReference>
<dbReference type="RefSeq" id="WP_283445320.1">
    <property type="nucleotide sequence ID" value="NZ_FXUL01000032.1"/>
</dbReference>
<comment type="subcellular location">
    <subcellularLocation>
        <location evidence="1">Cytoplasm</location>
    </subcellularLocation>
</comment>
<evidence type="ECO:0000256" key="9">
    <source>
        <dbReference type="PROSITE-ProRule" id="PRU01248"/>
    </source>
</evidence>
<keyword evidence="2" id="KW-0963">Cytoplasm</keyword>
<dbReference type="Pfam" id="PF00589">
    <property type="entry name" value="Phage_integrase"/>
    <property type="match status" value="1"/>
</dbReference>
<dbReference type="PROSITE" id="PS51900">
    <property type="entry name" value="CB"/>
    <property type="match status" value="1"/>
</dbReference>
<dbReference type="PANTHER" id="PTHR30349">
    <property type="entry name" value="PHAGE INTEGRASE-RELATED"/>
    <property type="match status" value="1"/>
</dbReference>
<dbReference type="Gene3D" id="1.10.443.10">
    <property type="entry name" value="Intergrase catalytic core"/>
    <property type="match status" value="1"/>
</dbReference>
<evidence type="ECO:0000256" key="8">
    <source>
        <dbReference type="ARBA" id="ARBA00023306"/>
    </source>
</evidence>